<accession>A0ABY8GH12</accession>
<keyword evidence="2" id="KW-1185">Reference proteome</keyword>
<name>A0ABY8GH12_EDWIC</name>
<sequence length="48" mass="4769">MKGKQSIDASGLSVAIKGTQSASLSSSAEVEVSSSVMTSIKGGIVKIN</sequence>
<evidence type="ECO:0000313" key="2">
    <source>
        <dbReference type="Proteomes" id="UP001222680"/>
    </source>
</evidence>
<dbReference type="EMBL" id="CP092014">
    <property type="protein sequence ID" value="WFN96809.1"/>
    <property type="molecule type" value="Genomic_DNA"/>
</dbReference>
<organism evidence="1 2">
    <name type="scientific">Edwardsiella ictaluri</name>
    <dbReference type="NCBI Taxonomy" id="67780"/>
    <lineage>
        <taxon>Bacteria</taxon>
        <taxon>Pseudomonadati</taxon>
        <taxon>Pseudomonadota</taxon>
        <taxon>Gammaproteobacteria</taxon>
        <taxon>Enterobacterales</taxon>
        <taxon>Hafniaceae</taxon>
        <taxon>Edwardsiella</taxon>
    </lineage>
</organism>
<proteinExistence type="predicted"/>
<evidence type="ECO:0000313" key="1">
    <source>
        <dbReference type="EMBL" id="WFN96809.1"/>
    </source>
</evidence>
<gene>
    <name evidence="1" type="ORF">MAY91_01160</name>
</gene>
<reference evidence="1 2" key="1">
    <citation type="submission" date="2022-02" db="EMBL/GenBank/DDBJ databases">
        <title>Phenotypic, genotypic and serological characterization of Edwardsiella ictaluri from catfish and ornamental fish species.</title>
        <authorList>
            <person name="Rose D."/>
            <person name="Tekedar H.C."/>
            <person name="Waldbieser G.C."/>
            <person name="Aarattuthodi S."/>
            <person name="Griffin M.J."/>
        </authorList>
    </citation>
    <scope>NUCLEOTIDE SEQUENCE [LARGE SCALE GENOMIC DNA]</scope>
    <source>
        <strain evidence="1 2">13 TAL-140 K3</strain>
    </source>
</reference>
<dbReference type="Proteomes" id="UP001222680">
    <property type="component" value="Chromosome"/>
</dbReference>
<protein>
    <submittedName>
        <fullName evidence="1">Uncharacterized protein</fullName>
    </submittedName>
</protein>